<evidence type="ECO:0000256" key="3">
    <source>
        <dbReference type="ARBA" id="ARBA00022692"/>
    </source>
</evidence>
<feature type="transmembrane region" description="Helical" evidence="6">
    <location>
        <begin position="94"/>
        <end position="114"/>
    </location>
</feature>
<dbReference type="PANTHER" id="PTHR32322">
    <property type="entry name" value="INNER MEMBRANE TRANSPORTER"/>
    <property type="match status" value="1"/>
</dbReference>
<dbReference type="Pfam" id="PF00892">
    <property type="entry name" value="EamA"/>
    <property type="match status" value="2"/>
</dbReference>
<comment type="subcellular location">
    <subcellularLocation>
        <location evidence="1">Membrane</location>
        <topology evidence="1">Multi-pass membrane protein</topology>
    </subcellularLocation>
</comment>
<evidence type="ECO:0000256" key="1">
    <source>
        <dbReference type="ARBA" id="ARBA00004141"/>
    </source>
</evidence>
<keyword evidence="5 6" id="KW-0472">Membrane</keyword>
<dbReference type="AlphaFoldDB" id="A0A2M8VQS3"/>
<dbReference type="SUPFAM" id="SSF103481">
    <property type="entry name" value="Multidrug resistance efflux transporter EmrE"/>
    <property type="match status" value="2"/>
</dbReference>
<feature type="domain" description="EamA" evidence="7">
    <location>
        <begin position="149"/>
        <end position="281"/>
    </location>
</feature>
<feature type="transmembrane region" description="Helical" evidence="6">
    <location>
        <begin position="266"/>
        <end position="282"/>
    </location>
</feature>
<evidence type="ECO:0000256" key="6">
    <source>
        <dbReference type="SAM" id="Phobius"/>
    </source>
</evidence>
<evidence type="ECO:0000256" key="5">
    <source>
        <dbReference type="ARBA" id="ARBA00023136"/>
    </source>
</evidence>
<dbReference type="InterPro" id="IPR000620">
    <property type="entry name" value="EamA_dom"/>
</dbReference>
<dbReference type="RefSeq" id="WP_232725989.1">
    <property type="nucleotide sequence ID" value="NZ_CBCSBW010000003.1"/>
</dbReference>
<feature type="transmembrane region" description="Helical" evidence="6">
    <location>
        <begin position="7"/>
        <end position="29"/>
    </location>
</feature>
<feature type="transmembrane region" description="Helical" evidence="6">
    <location>
        <begin position="146"/>
        <end position="167"/>
    </location>
</feature>
<keyword evidence="3 6" id="KW-0812">Transmembrane</keyword>
<dbReference type="GO" id="GO:0016020">
    <property type="term" value="C:membrane"/>
    <property type="evidence" value="ECO:0007669"/>
    <property type="project" value="UniProtKB-SubCell"/>
</dbReference>
<reference evidence="8 9" key="1">
    <citation type="submission" date="2017-11" db="EMBL/GenBank/DDBJ databases">
        <title>Genomic Encyclopedia of Type Strains, Phase III (KMG-III): the genomes of soil and plant-associated and newly described type strains.</title>
        <authorList>
            <person name="Whitman W."/>
        </authorList>
    </citation>
    <scope>NUCLEOTIDE SEQUENCE [LARGE SCALE GENOMIC DNA]</scope>
    <source>
        <strain evidence="8 9">UB-Domo-W1</strain>
    </source>
</reference>
<dbReference type="EMBL" id="PGTX01000003">
    <property type="protein sequence ID" value="PJI79502.1"/>
    <property type="molecule type" value="Genomic_DNA"/>
</dbReference>
<feature type="transmembrane region" description="Helical" evidence="6">
    <location>
        <begin position="179"/>
        <end position="199"/>
    </location>
</feature>
<feature type="transmembrane region" description="Helical" evidence="6">
    <location>
        <begin position="242"/>
        <end position="260"/>
    </location>
</feature>
<name>A0A2M8VQS3_9BURK</name>
<proteinExistence type="inferred from homology"/>
<keyword evidence="4 6" id="KW-1133">Transmembrane helix</keyword>
<dbReference type="InterPro" id="IPR050638">
    <property type="entry name" value="AA-Vitamin_Transporters"/>
</dbReference>
<accession>A0A2M8VQS3</accession>
<dbReference type="Proteomes" id="UP000229366">
    <property type="component" value="Unassembled WGS sequence"/>
</dbReference>
<evidence type="ECO:0000256" key="2">
    <source>
        <dbReference type="ARBA" id="ARBA00007362"/>
    </source>
</evidence>
<feature type="domain" description="EamA" evidence="7">
    <location>
        <begin position="6"/>
        <end position="134"/>
    </location>
</feature>
<keyword evidence="9" id="KW-1185">Reference proteome</keyword>
<organism evidence="8 9">
    <name type="scientific">Polynucleobacter brandtiae</name>
    <dbReference type="NCBI Taxonomy" id="1938816"/>
    <lineage>
        <taxon>Bacteria</taxon>
        <taxon>Pseudomonadati</taxon>
        <taxon>Pseudomonadota</taxon>
        <taxon>Betaproteobacteria</taxon>
        <taxon>Burkholderiales</taxon>
        <taxon>Burkholderiaceae</taxon>
        <taxon>Polynucleobacter</taxon>
    </lineage>
</organism>
<dbReference type="PANTHER" id="PTHR32322:SF2">
    <property type="entry name" value="EAMA DOMAIN-CONTAINING PROTEIN"/>
    <property type="match status" value="1"/>
</dbReference>
<feature type="transmembrane region" description="Helical" evidence="6">
    <location>
        <begin position="211"/>
        <end position="230"/>
    </location>
</feature>
<gene>
    <name evidence="8" type="ORF">B0G85_1609</name>
</gene>
<evidence type="ECO:0000256" key="4">
    <source>
        <dbReference type="ARBA" id="ARBA00022989"/>
    </source>
</evidence>
<comment type="similarity">
    <text evidence="2">Belongs to the EamA transporter family.</text>
</comment>
<dbReference type="InterPro" id="IPR037185">
    <property type="entry name" value="EmrE-like"/>
</dbReference>
<evidence type="ECO:0000259" key="7">
    <source>
        <dbReference type="Pfam" id="PF00892"/>
    </source>
</evidence>
<protein>
    <submittedName>
        <fullName evidence="8">Drug/metabolite transporter (DMT)-like permease</fullName>
    </submittedName>
</protein>
<sequence>MNNESKGMLIGFIGILIFSLTLPVSKIAVLSFDPYFIAFGRAALAGLVALAYLLFKEEAMPSKVDLVKCGVIALGVVFGFPIFTTVAMTQGSSSHGAVILGMMPLATTVIGVIRFKERPSLGFWLVSLLGAAIVMTYAVIKNAGGFTRVDILLVLGGISACIGYVEGGELSRKMNPRAVISWALVISLPINLVVAYYLFDQAYTSAGSAAWLSFIYLSLFPMFLGFFFWYEGLAMGGIARVSQVQLIQPFCTLLAASVLLGDSLTWTNLLFAALVVSTVILGKKMLVKRSPS</sequence>
<evidence type="ECO:0000313" key="8">
    <source>
        <dbReference type="EMBL" id="PJI79502.1"/>
    </source>
</evidence>
<comment type="caution">
    <text evidence="8">The sequence shown here is derived from an EMBL/GenBank/DDBJ whole genome shotgun (WGS) entry which is preliminary data.</text>
</comment>
<feature type="transmembrane region" description="Helical" evidence="6">
    <location>
        <begin position="35"/>
        <end position="55"/>
    </location>
</feature>
<feature type="transmembrane region" description="Helical" evidence="6">
    <location>
        <begin position="121"/>
        <end position="140"/>
    </location>
</feature>
<feature type="transmembrane region" description="Helical" evidence="6">
    <location>
        <begin position="67"/>
        <end position="88"/>
    </location>
</feature>
<evidence type="ECO:0000313" key="9">
    <source>
        <dbReference type="Proteomes" id="UP000229366"/>
    </source>
</evidence>